<evidence type="ECO:0000313" key="2">
    <source>
        <dbReference type="EMBL" id="MDT0405212.1"/>
    </source>
</evidence>
<dbReference type="EMBL" id="JAVRFB010000022">
    <property type="protein sequence ID" value="MDT0405212.1"/>
    <property type="molecule type" value="Genomic_DNA"/>
</dbReference>
<reference evidence="3" key="1">
    <citation type="submission" date="2023-07" db="EMBL/GenBank/DDBJ databases">
        <title>30 novel species of actinomycetes from the DSMZ collection.</title>
        <authorList>
            <person name="Nouioui I."/>
        </authorList>
    </citation>
    <scope>NUCLEOTIDE SEQUENCE [LARGE SCALE GENOMIC DNA]</scope>
    <source>
        <strain evidence="3">DSM 41635</strain>
    </source>
</reference>
<keyword evidence="2" id="KW-0255">Endonuclease</keyword>
<dbReference type="CDD" id="cd06260">
    <property type="entry name" value="DUF820-like"/>
    <property type="match status" value="1"/>
</dbReference>
<dbReference type="InterPro" id="IPR008538">
    <property type="entry name" value="Uma2"/>
</dbReference>
<evidence type="ECO:0000259" key="1">
    <source>
        <dbReference type="Pfam" id="PF05685"/>
    </source>
</evidence>
<dbReference type="PANTHER" id="PTHR35400:SF3">
    <property type="entry name" value="SLL1072 PROTEIN"/>
    <property type="match status" value="1"/>
</dbReference>
<dbReference type="InterPro" id="IPR012296">
    <property type="entry name" value="Nuclease_put_TT1808"/>
</dbReference>
<dbReference type="GO" id="GO:0004519">
    <property type="term" value="F:endonuclease activity"/>
    <property type="evidence" value="ECO:0007669"/>
    <property type="project" value="UniProtKB-KW"/>
</dbReference>
<keyword evidence="2" id="KW-0378">Hydrolase</keyword>
<proteinExistence type="predicted"/>
<sequence>MTPDTADRPQMSVEDFEELVRRAPREIRSRLEFLGGRLGIRHGPLDVEEFEELAEAAPETVRLEYINGKVEVKAVPDGNHNEIYMWLLQQCMQQRPDLRLYPESGVLAEAYRNGRARTDATLAPKGHFKGRREWSPTDGILMAVEITSYDRDTDRRDRVDKPIGYAAAEIPVYLLIDRDNYTVRVYSEPKNGRYQQSPSYPWGTVVVLPSPVDITLDTEELKEYAD</sequence>
<dbReference type="InterPro" id="IPR011335">
    <property type="entry name" value="Restrct_endonuc-II-like"/>
</dbReference>
<protein>
    <submittedName>
        <fullName evidence="2">Uma2 family endonuclease</fullName>
    </submittedName>
</protein>
<dbReference type="Pfam" id="PF05685">
    <property type="entry name" value="Uma2"/>
    <property type="match status" value="1"/>
</dbReference>
<gene>
    <name evidence="2" type="ORF">RM528_25560</name>
</gene>
<keyword evidence="2" id="KW-0540">Nuclease</keyword>
<feature type="domain" description="Putative restriction endonuclease" evidence="1">
    <location>
        <begin position="47"/>
        <end position="212"/>
    </location>
</feature>
<evidence type="ECO:0000313" key="3">
    <source>
        <dbReference type="Proteomes" id="UP001180503"/>
    </source>
</evidence>
<organism evidence="2 3">
    <name type="scientific">Streptomyces edwardsiae</name>
    <dbReference type="NCBI Taxonomy" id="3075527"/>
    <lineage>
        <taxon>Bacteria</taxon>
        <taxon>Bacillati</taxon>
        <taxon>Actinomycetota</taxon>
        <taxon>Actinomycetes</taxon>
        <taxon>Kitasatosporales</taxon>
        <taxon>Streptomycetaceae</taxon>
        <taxon>Streptomyces</taxon>
    </lineage>
</organism>
<accession>A0ABU2QL81</accession>
<comment type="caution">
    <text evidence="2">The sequence shown here is derived from an EMBL/GenBank/DDBJ whole genome shotgun (WGS) entry which is preliminary data.</text>
</comment>
<dbReference type="PANTHER" id="PTHR35400">
    <property type="entry name" value="SLR1083 PROTEIN"/>
    <property type="match status" value="1"/>
</dbReference>
<name>A0ABU2QL81_9ACTN</name>
<dbReference type="RefSeq" id="WP_234325323.1">
    <property type="nucleotide sequence ID" value="NZ_JAVRFB010000022.1"/>
</dbReference>
<dbReference type="Proteomes" id="UP001180503">
    <property type="component" value="Unassembled WGS sequence"/>
</dbReference>
<dbReference type="Gene3D" id="3.90.1570.10">
    <property type="entry name" value="tt1808, chain A"/>
    <property type="match status" value="1"/>
</dbReference>
<dbReference type="SUPFAM" id="SSF52980">
    <property type="entry name" value="Restriction endonuclease-like"/>
    <property type="match status" value="1"/>
</dbReference>